<sequence length="71" mass="7916">MRRQSECQDAGGAARAAESGPLEPLHSISYTQAPVRFDNSTNVDSTPHVFFSLPHLLLFHPSRLVKNRARE</sequence>
<dbReference type="AlphaFoldDB" id="A0A016U3V9"/>
<feature type="region of interest" description="Disordered" evidence="1">
    <location>
        <begin position="1"/>
        <end position="25"/>
    </location>
</feature>
<evidence type="ECO:0000256" key="1">
    <source>
        <dbReference type="SAM" id="MobiDB-lite"/>
    </source>
</evidence>
<dbReference type="EMBL" id="JARK01001397">
    <property type="protein sequence ID" value="EYC09308.1"/>
    <property type="molecule type" value="Genomic_DNA"/>
</dbReference>
<dbReference type="Proteomes" id="UP000024635">
    <property type="component" value="Unassembled WGS sequence"/>
</dbReference>
<protein>
    <submittedName>
        <fullName evidence="2">Uncharacterized protein</fullName>
    </submittedName>
</protein>
<gene>
    <name evidence="2" type="primary">Acey_s0061.g3271</name>
    <name evidence="2" type="ORF">Y032_0061g3271</name>
</gene>
<comment type="caution">
    <text evidence="2">The sequence shown here is derived from an EMBL/GenBank/DDBJ whole genome shotgun (WGS) entry which is preliminary data.</text>
</comment>
<evidence type="ECO:0000313" key="2">
    <source>
        <dbReference type="EMBL" id="EYC09308.1"/>
    </source>
</evidence>
<name>A0A016U3V9_9BILA</name>
<reference evidence="3" key="1">
    <citation type="journal article" date="2015" name="Nat. Genet.">
        <title>The genome and transcriptome of the zoonotic hookworm Ancylostoma ceylanicum identify infection-specific gene families.</title>
        <authorList>
            <person name="Schwarz E.M."/>
            <person name="Hu Y."/>
            <person name="Antoshechkin I."/>
            <person name="Miller M.M."/>
            <person name="Sternberg P.W."/>
            <person name="Aroian R.V."/>
        </authorList>
    </citation>
    <scope>NUCLEOTIDE SEQUENCE</scope>
    <source>
        <strain evidence="3">HY135</strain>
    </source>
</reference>
<proteinExistence type="predicted"/>
<accession>A0A016U3V9</accession>
<organism evidence="2 3">
    <name type="scientific">Ancylostoma ceylanicum</name>
    <dbReference type="NCBI Taxonomy" id="53326"/>
    <lineage>
        <taxon>Eukaryota</taxon>
        <taxon>Metazoa</taxon>
        <taxon>Ecdysozoa</taxon>
        <taxon>Nematoda</taxon>
        <taxon>Chromadorea</taxon>
        <taxon>Rhabditida</taxon>
        <taxon>Rhabditina</taxon>
        <taxon>Rhabditomorpha</taxon>
        <taxon>Strongyloidea</taxon>
        <taxon>Ancylostomatidae</taxon>
        <taxon>Ancylostomatinae</taxon>
        <taxon>Ancylostoma</taxon>
    </lineage>
</organism>
<keyword evidence="3" id="KW-1185">Reference proteome</keyword>
<evidence type="ECO:0000313" key="3">
    <source>
        <dbReference type="Proteomes" id="UP000024635"/>
    </source>
</evidence>